<evidence type="ECO:0000313" key="4">
    <source>
        <dbReference type="EMBL" id="EAR61609.1"/>
    </source>
</evidence>
<evidence type="ECO:0000256" key="2">
    <source>
        <dbReference type="SAM" id="SignalP"/>
    </source>
</evidence>
<reference evidence="4 5" key="1">
    <citation type="submission" date="2006-02" db="EMBL/GenBank/DDBJ databases">
        <authorList>
            <person name="Pinhassi J."/>
            <person name="Pedros-Alio C."/>
            <person name="Ferriera S."/>
            <person name="Johnson J."/>
            <person name="Kravitz S."/>
            <person name="Halpern A."/>
            <person name="Remington K."/>
            <person name="Beeson K."/>
            <person name="Tran B."/>
            <person name="Rogers Y.-H."/>
            <person name="Friedman R."/>
            <person name="Venter J.C."/>
        </authorList>
    </citation>
    <scope>NUCLEOTIDE SEQUENCE [LARGE SCALE GENOMIC DNA]</scope>
    <source>
        <strain evidence="4 5">MED92</strain>
    </source>
</reference>
<evidence type="ECO:0000259" key="3">
    <source>
        <dbReference type="Pfam" id="PF14240"/>
    </source>
</evidence>
<feature type="signal peptide" evidence="2">
    <location>
        <begin position="1"/>
        <end position="20"/>
    </location>
</feature>
<feature type="region of interest" description="Disordered" evidence="1">
    <location>
        <begin position="70"/>
        <end position="90"/>
    </location>
</feature>
<feature type="domain" description="YHYH" evidence="3">
    <location>
        <begin position="96"/>
        <end position="289"/>
    </location>
</feature>
<dbReference type="Pfam" id="PF14240">
    <property type="entry name" value="YHYH"/>
    <property type="match status" value="1"/>
</dbReference>
<evidence type="ECO:0000313" key="5">
    <source>
        <dbReference type="Proteomes" id="UP000002171"/>
    </source>
</evidence>
<name>A0A7U8C851_NEPCE</name>
<feature type="region of interest" description="Disordered" evidence="1">
    <location>
        <begin position="323"/>
        <end position="354"/>
    </location>
</feature>
<evidence type="ECO:0000256" key="1">
    <source>
        <dbReference type="SAM" id="MobiDB-lite"/>
    </source>
</evidence>
<feature type="chain" id="PRO_5030858662" description="YHYH domain-containing protein" evidence="2">
    <location>
        <begin position="21"/>
        <end position="394"/>
    </location>
</feature>
<proteinExistence type="predicted"/>
<dbReference type="Proteomes" id="UP000002171">
    <property type="component" value="Unassembled WGS sequence"/>
</dbReference>
<comment type="caution">
    <text evidence="4">The sequence shown here is derived from an EMBL/GenBank/DDBJ whole genome shotgun (WGS) entry which is preliminary data.</text>
</comment>
<keyword evidence="5" id="KW-1185">Reference proteome</keyword>
<dbReference type="InterPro" id="IPR025924">
    <property type="entry name" value="YHYH_dom"/>
</dbReference>
<protein>
    <recommendedName>
        <fullName evidence="3">YHYH domain-containing protein</fullName>
    </recommendedName>
</protein>
<keyword evidence="2" id="KW-0732">Signal</keyword>
<dbReference type="AlphaFoldDB" id="A0A7U8C851"/>
<accession>A0A7U8C851</accession>
<gene>
    <name evidence="4" type="ORF">MED92_13181</name>
</gene>
<organism evidence="4 5">
    <name type="scientific">Neptuniibacter caesariensis</name>
    <dbReference type="NCBI Taxonomy" id="207954"/>
    <lineage>
        <taxon>Bacteria</taxon>
        <taxon>Pseudomonadati</taxon>
        <taxon>Pseudomonadota</taxon>
        <taxon>Gammaproteobacteria</taxon>
        <taxon>Oceanospirillales</taxon>
        <taxon>Oceanospirillaceae</taxon>
        <taxon>Neptuniibacter</taxon>
    </lineage>
</organism>
<dbReference type="OrthoDB" id="9796530at2"/>
<dbReference type="EMBL" id="AAOW01000007">
    <property type="protein sequence ID" value="EAR61609.1"/>
    <property type="molecule type" value="Genomic_DNA"/>
</dbReference>
<dbReference type="RefSeq" id="WP_007020244.1">
    <property type="nucleotide sequence ID" value="NZ_CH724125.1"/>
</dbReference>
<sequence length="394" mass="42618">MNSAKSAGLILLLIASQVSAHDSRLPEGTDWQGHEAEESTWLQTLQNFVINPAEAAARISIEGNYRVIRSDGKPDHSTGRFPNRNNPNSIQARSKTYRVAANPVYKKQTYALGLWPFGVAINGVPFDPGAAEFWRRDRNSGWQYEALGGAVNLGVDRNNAHVQPDGTYHYHGIPFGLLEQFNHDSGPALLGYAADGFPIYGPLGYSNPDDMNSRLVELRSSYQVKQGNRNGGPGGRYDGSFVQDYGYLEGLGDLDDCNGRFGVTPDYPEGTYYYVLTGQFPFIPRCFHGEPDRSFMRGGPGGMGNPGMMGGGRAGDMQGMGGRNGPPGRGGFSAQPSQINRGGPMGGGPPEEAFTACIGRTEGEAVSFDTPHGHTVKGRCEQFNDGRLFAIPER</sequence>